<dbReference type="InterPro" id="IPR017452">
    <property type="entry name" value="GPCR_Rhodpsn_7TM"/>
</dbReference>
<evidence type="ECO:0000259" key="9">
    <source>
        <dbReference type="PROSITE" id="PS50262"/>
    </source>
</evidence>
<dbReference type="PROSITE" id="PS50262">
    <property type="entry name" value="G_PROTEIN_RECEP_F1_2"/>
    <property type="match status" value="1"/>
</dbReference>
<dbReference type="AlphaFoldDB" id="A0A8S3QH06"/>
<feature type="transmembrane region" description="Helical" evidence="8">
    <location>
        <begin position="150"/>
        <end position="172"/>
    </location>
</feature>
<evidence type="ECO:0000313" key="10">
    <source>
        <dbReference type="EMBL" id="CAG2193059.1"/>
    </source>
</evidence>
<keyword evidence="2 8" id="KW-0812">Transmembrane</keyword>
<accession>A0A8S3QH06</accession>
<dbReference type="PANTHER" id="PTHR24238">
    <property type="entry name" value="G-PROTEIN COUPLED RECEPTOR"/>
    <property type="match status" value="1"/>
</dbReference>
<gene>
    <name evidence="10" type="ORF">MEDL_8077</name>
</gene>
<keyword evidence="11" id="KW-1185">Reference proteome</keyword>
<dbReference type="OrthoDB" id="6106813at2759"/>
<feature type="transmembrane region" description="Helical" evidence="8">
    <location>
        <begin position="284"/>
        <end position="308"/>
    </location>
</feature>
<evidence type="ECO:0000256" key="8">
    <source>
        <dbReference type="SAM" id="Phobius"/>
    </source>
</evidence>
<evidence type="ECO:0000256" key="5">
    <source>
        <dbReference type="ARBA" id="ARBA00023136"/>
    </source>
</evidence>
<evidence type="ECO:0000313" key="11">
    <source>
        <dbReference type="Proteomes" id="UP000683360"/>
    </source>
</evidence>
<feature type="transmembrane region" description="Helical" evidence="8">
    <location>
        <begin position="235"/>
        <end position="255"/>
    </location>
</feature>
<dbReference type="Gene3D" id="1.20.1070.10">
    <property type="entry name" value="Rhodopsin 7-helix transmembrane proteins"/>
    <property type="match status" value="1"/>
</dbReference>
<evidence type="ECO:0000256" key="4">
    <source>
        <dbReference type="ARBA" id="ARBA00023040"/>
    </source>
</evidence>
<keyword evidence="6" id="KW-0675">Receptor</keyword>
<keyword evidence="7" id="KW-0807">Transducer</keyword>
<dbReference type="PANTHER" id="PTHR24238:SF47">
    <property type="entry name" value="ECDYSTEROIDS_DOPAMINE RECEPTOR-RELATED"/>
    <property type="match status" value="1"/>
</dbReference>
<dbReference type="GO" id="GO:0004930">
    <property type="term" value="F:G protein-coupled receptor activity"/>
    <property type="evidence" value="ECO:0007669"/>
    <property type="project" value="UniProtKB-KW"/>
</dbReference>
<keyword evidence="5 8" id="KW-0472">Membrane</keyword>
<feature type="transmembrane region" description="Helical" evidence="8">
    <location>
        <begin position="192"/>
        <end position="214"/>
    </location>
</feature>
<dbReference type="SUPFAM" id="SSF81321">
    <property type="entry name" value="Family A G protein-coupled receptor-like"/>
    <property type="match status" value="1"/>
</dbReference>
<evidence type="ECO:0000256" key="7">
    <source>
        <dbReference type="ARBA" id="ARBA00023224"/>
    </source>
</evidence>
<dbReference type="PRINTS" id="PR00237">
    <property type="entry name" value="GPCRRHODOPSN"/>
</dbReference>
<name>A0A8S3QH06_MYTED</name>
<evidence type="ECO:0000256" key="6">
    <source>
        <dbReference type="ARBA" id="ARBA00023170"/>
    </source>
</evidence>
<feature type="transmembrane region" description="Helical" evidence="8">
    <location>
        <begin position="479"/>
        <end position="500"/>
    </location>
</feature>
<feature type="transmembrane region" description="Helical" evidence="8">
    <location>
        <begin position="105"/>
        <end position="129"/>
    </location>
</feature>
<organism evidence="10 11">
    <name type="scientific">Mytilus edulis</name>
    <name type="common">Blue mussel</name>
    <dbReference type="NCBI Taxonomy" id="6550"/>
    <lineage>
        <taxon>Eukaryota</taxon>
        <taxon>Metazoa</taxon>
        <taxon>Spiralia</taxon>
        <taxon>Lophotrochozoa</taxon>
        <taxon>Mollusca</taxon>
        <taxon>Bivalvia</taxon>
        <taxon>Autobranchia</taxon>
        <taxon>Pteriomorphia</taxon>
        <taxon>Mytilida</taxon>
        <taxon>Mytiloidea</taxon>
        <taxon>Mytilidae</taxon>
        <taxon>Mytilinae</taxon>
        <taxon>Mytilus</taxon>
    </lineage>
</organism>
<dbReference type="InterPro" id="IPR000276">
    <property type="entry name" value="GPCR_Rhodpsn"/>
</dbReference>
<dbReference type="Proteomes" id="UP000683360">
    <property type="component" value="Unassembled WGS sequence"/>
</dbReference>
<evidence type="ECO:0000256" key="1">
    <source>
        <dbReference type="ARBA" id="ARBA00004141"/>
    </source>
</evidence>
<sequence>MSLEKRPEQLGEELLKAAGYGDRHTLERCLDGGANIDYQDFKCDFITQADCTMHVNVTWETSSNVVGIIGRNISEYIRNETENASFPTLDTFNDLVFRNNLLFSFTYILLLMIIGISGNLLVCYIYIFYQKKCQSTTRSFQGRNKSSKLKTTDIFIISLACFDLISCLLAMPMELFLLRNFLTFDYPWLCKISRFISMFCTISTSFVLLAIAVSRFVGIRLRSLNIKITTFHAKIIVAVSVLLAVALSSPVLVLYGTYTFHLTAGVTASTCLIVNEYAETNYPFITIVCLSVIHLLFDILFITFYGLISGKVVSNKRTFSTIIRNNSSNRSQEQPIESKTIVLANEGNHDENVSLTKTASDKTKYDEVFLDHIGEDCNDNGQQNKRMIKPVKIGGRKKSSSTSTAYSRRSCKSLRLGSSFHETNVHGRTYKASRTTFMLFIVTLAFMVTFAPYCIVALLRNLEGVGYYSKLTDIQKTVYQLFLRSYFLSSAINPIIYSFLNQSFKSRSKTILKNIFNKMLCIHQ</sequence>
<feature type="domain" description="G-protein coupled receptors family 1 profile" evidence="9">
    <location>
        <begin position="118"/>
        <end position="497"/>
    </location>
</feature>
<feature type="transmembrane region" description="Helical" evidence="8">
    <location>
        <begin position="437"/>
        <end position="459"/>
    </location>
</feature>
<reference evidence="10" key="1">
    <citation type="submission" date="2021-03" db="EMBL/GenBank/DDBJ databases">
        <authorList>
            <person name="Bekaert M."/>
        </authorList>
    </citation>
    <scope>NUCLEOTIDE SEQUENCE</scope>
</reference>
<keyword evidence="4" id="KW-0297">G-protein coupled receptor</keyword>
<evidence type="ECO:0000256" key="3">
    <source>
        <dbReference type="ARBA" id="ARBA00022989"/>
    </source>
</evidence>
<proteinExistence type="predicted"/>
<protein>
    <recommendedName>
        <fullName evidence="9">G-protein coupled receptors family 1 profile domain-containing protein</fullName>
    </recommendedName>
</protein>
<evidence type="ECO:0000256" key="2">
    <source>
        <dbReference type="ARBA" id="ARBA00022692"/>
    </source>
</evidence>
<keyword evidence="3 8" id="KW-1133">Transmembrane helix</keyword>
<dbReference type="EMBL" id="CAJPWZ010000458">
    <property type="protein sequence ID" value="CAG2193059.1"/>
    <property type="molecule type" value="Genomic_DNA"/>
</dbReference>
<comment type="caution">
    <text evidence="10">The sequence shown here is derived from an EMBL/GenBank/DDBJ whole genome shotgun (WGS) entry which is preliminary data.</text>
</comment>
<dbReference type="GO" id="GO:0016020">
    <property type="term" value="C:membrane"/>
    <property type="evidence" value="ECO:0007669"/>
    <property type="project" value="UniProtKB-SubCell"/>
</dbReference>
<comment type="subcellular location">
    <subcellularLocation>
        <location evidence="1">Membrane</location>
        <topology evidence="1">Multi-pass membrane protein</topology>
    </subcellularLocation>
</comment>
<dbReference type="Pfam" id="PF00001">
    <property type="entry name" value="7tm_1"/>
    <property type="match status" value="1"/>
</dbReference>
<dbReference type="CDD" id="cd00637">
    <property type="entry name" value="7tm_classA_rhodopsin-like"/>
    <property type="match status" value="1"/>
</dbReference>